<keyword evidence="2" id="KW-0808">Transferase</keyword>
<proteinExistence type="predicted"/>
<accession>A0AAF0ZF95</accession>
<dbReference type="Pfam" id="PF04230">
    <property type="entry name" value="PS_pyruv_trans"/>
    <property type="match status" value="1"/>
</dbReference>
<dbReference type="GO" id="GO:0016740">
    <property type="term" value="F:transferase activity"/>
    <property type="evidence" value="ECO:0007669"/>
    <property type="project" value="UniProtKB-KW"/>
</dbReference>
<dbReference type="InterPro" id="IPR019896">
    <property type="entry name" value="Polysacch_pyruvyl_Trfase_CsaB"/>
</dbReference>
<protein>
    <submittedName>
        <fullName evidence="2">Polysaccharide pyruvyl transferase CsaB</fullName>
    </submittedName>
</protein>
<dbReference type="AlphaFoldDB" id="A0AAF0ZF95"/>
<dbReference type="NCBIfam" id="TIGR03609">
    <property type="entry name" value="S_layer_CsaB"/>
    <property type="match status" value="1"/>
</dbReference>
<name>A0AAF0ZF95_9CHRO</name>
<dbReference type="PANTHER" id="PTHR36836">
    <property type="entry name" value="COLANIC ACID BIOSYNTHESIS PROTEIN WCAK"/>
    <property type="match status" value="1"/>
</dbReference>
<dbReference type="EMBL" id="CP138348">
    <property type="protein sequence ID" value="WPF89067.1"/>
    <property type="molecule type" value="Genomic_DNA"/>
</dbReference>
<evidence type="ECO:0000313" key="2">
    <source>
        <dbReference type="EMBL" id="WPF89067.1"/>
    </source>
</evidence>
<dbReference type="PANTHER" id="PTHR36836:SF1">
    <property type="entry name" value="COLANIC ACID BIOSYNTHESIS PROTEIN WCAK"/>
    <property type="match status" value="1"/>
</dbReference>
<dbReference type="InterPro" id="IPR007345">
    <property type="entry name" value="Polysacch_pyruvyl_Trfase"/>
</dbReference>
<dbReference type="RefSeq" id="WP_320001725.1">
    <property type="nucleotide sequence ID" value="NZ_CP138348.1"/>
</dbReference>
<gene>
    <name evidence="2" type="primary">csaB</name>
    <name evidence="2" type="ORF">SAY89_01970</name>
</gene>
<feature type="domain" description="Polysaccharide pyruvyl transferase" evidence="1">
    <location>
        <begin position="14"/>
        <end position="282"/>
    </location>
</feature>
<sequence>MRKAIICGYYGQGNAGDEALLLAILSRLNNNITPIILSGNPQKTNQDYGVISYSRFQIIKEILKLTKKDLFIWGGGSLIQDITSVKSAIYYLTLMALAQLKGVKTIAYAQGIGPIKTPLIQWLTKIVLKRCDRISVRDQKSAKLLDKWGIKCLIAPDPVWALPSKITKKIELLPTPRIAVNLRSHSSLTIAKIETISQVLIKIKEKINANIILIPFQISKDLEVCEKIAQQLKTNYQILTLENAQELKGLFSQIDMLIGMRLHSLIMAGSENCKCFALSYDPKVSNLMREINIKGYDLEKLPTNIDEIVQECLNTYNNPNPISPHQIQKLAEDALKHQQLIDSVIT</sequence>
<organism evidence="2">
    <name type="scientific">Cyanobacterium aponinum AL20115</name>
    <dbReference type="NCBI Taxonomy" id="3090662"/>
    <lineage>
        <taxon>Bacteria</taxon>
        <taxon>Bacillati</taxon>
        <taxon>Cyanobacteriota</taxon>
        <taxon>Cyanophyceae</taxon>
        <taxon>Oscillatoriophycideae</taxon>
        <taxon>Chroococcales</taxon>
        <taxon>Geminocystaceae</taxon>
        <taxon>Cyanobacterium</taxon>
    </lineage>
</organism>
<evidence type="ECO:0000259" key="1">
    <source>
        <dbReference type="Pfam" id="PF04230"/>
    </source>
</evidence>
<reference evidence="2" key="1">
    <citation type="submission" date="2023-11" db="EMBL/GenBank/DDBJ databases">
        <title>Genome sequence of Cyanobacterium aponinum BCRC AL20115.</title>
        <authorList>
            <person name="Chang H.-Y."/>
            <person name="Lin K.-M."/>
            <person name="Hsueh H.-T."/>
            <person name="Chu H.-A."/>
            <person name="Kuo C.-H."/>
        </authorList>
    </citation>
    <scope>NUCLEOTIDE SEQUENCE</scope>
    <source>
        <strain evidence="2">AL20115</strain>
    </source>
</reference>